<keyword evidence="6" id="KW-0808">Transferase</keyword>
<dbReference type="PANTHER" id="PTHR30474">
    <property type="entry name" value="CELL CYCLE PROTEIN"/>
    <property type="match status" value="1"/>
</dbReference>
<keyword evidence="3" id="KW-1003">Cell membrane</keyword>
<feature type="transmembrane region" description="Helical" evidence="21">
    <location>
        <begin position="167"/>
        <end position="184"/>
    </location>
</feature>
<sequence length="385" mass="41875">MNNKMASIMSLDKCLLGAVLILLFIGLYVIYSGSSFDAARKGLPTYYYALKHFKFMLAGFVLMGITTGLDHSLWYKLSRPIFYVVLLMLLAVIVYGSVTKGAARWLSFSGYSLQPSELMKVALFAYLSRRFSEMGDDIADIKKGLIAPGIIVIVVATLIMLQPNFSMTLMMLATSFALFCVAGVRVKTRYLLGFLGVFVVGCVAVGLGASYRLKRIEAWLHPEEHLNDGGYQLYSALISLGNGGLTGTGIGQGTQKLGFLPEAYKDVIFSVLGEEHGFVGTTIVLLLFGVVVWRGLVIAQNAQTRFSKYFALCLTCTIALNAIFHICVNTGLMPTTGQPLPFISFGGSNLIVSMASVGILLNISRSGTGRNIVEPRSIIQDVRSM</sequence>
<evidence type="ECO:0000256" key="1">
    <source>
        <dbReference type="ARBA" id="ARBA00004651"/>
    </source>
</evidence>
<keyword evidence="11 21" id="KW-0472">Membrane</keyword>
<dbReference type="GO" id="GO:0008360">
    <property type="term" value="P:regulation of cell shape"/>
    <property type="evidence" value="ECO:0007669"/>
    <property type="project" value="UniProtKB-KW"/>
</dbReference>
<accession>A0A1T4QJI3</accession>
<dbReference type="GO" id="GO:0008955">
    <property type="term" value="F:peptidoglycan glycosyltransferase activity"/>
    <property type="evidence" value="ECO:0007669"/>
    <property type="project" value="UniProtKB-EC"/>
</dbReference>
<accession>A0A1M6X734</accession>
<evidence type="ECO:0000256" key="15">
    <source>
        <dbReference type="ARBA" id="ARBA00033270"/>
    </source>
</evidence>
<evidence type="ECO:0000256" key="21">
    <source>
        <dbReference type="SAM" id="Phobius"/>
    </source>
</evidence>
<dbReference type="EC" id="2.4.99.28" evidence="19"/>
<evidence type="ECO:0000313" key="24">
    <source>
        <dbReference type="Proteomes" id="UP000184275"/>
    </source>
</evidence>
<protein>
    <recommendedName>
        <fullName evidence="17">Probable peptidoglycan glycosyltransferase FtsW</fullName>
        <ecNumber evidence="19">2.4.99.28</ecNumber>
    </recommendedName>
    <alternativeName>
        <fullName evidence="18">Cell division protein FtsW</fullName>
    </alternativeName>
    <alternativeName>
        <fullName evidence="15">Cell wall polymerase</fullName>
    </alternativeName>
    <alternativeName>
        <fullName evidence="14">Peptidoglycan polymerase</fullName>
    </alternativeName>
</protein>
<evidence type="ECO:0000256" key="2">
    <source>
        <dbReference type="ARBA" id="ARBA00004752"/>
    </source>
</evidence>
<evidence type="ECO:0000256" key="4">
    <source>
        <dbReference type="ARBA" id="ARBA00022618"/>
    </source>
</evidence>
<feature type="transmembrane region" description="Helical" evidence="21">
    <location>
        <begin position="278"/>
        <end position="297"/>
    </location>
</feature>
<keyword evidence="5" id="KW-0328">Glycosyltransferase</keyword>
<feature type="transmembrane region" description="Helical" evidence="21">
    <location>
        <begin position="191"/>
        <end position="211"/>
    </location>
</feature>
<feature type="transmembrane region" description="Helical" evidence="21">
    <location>
        <begin position="309"/>
        <end position="328"/>
    </location>
</feature>
<keyword evidence="13" id="KW-0961">Cell wall biogenesis/degradation</keyword>
<dbReference type="Proteomes" id="UP000184275">
    <property type="component" value="Unassembled WGS sequence"/>
</dbReference>
<evidence type="ECO:0000256" key="9">
    <source>
        <dbReference type="ARBA" id="ARBA00022984"/>
    </source>
</evidence>
<feature type="transmembrane region" description="Helical" evidence="21">
    <location>
        <begin position="81"/>
        <end position="98"/>
    </location>
</feature>
<evidence type="ECO:0000256" key="20">
    <source>
        <dbReference type="ARBA" id="ARBA00049902"/>
    </source>
</evidence>
<dbReference type="EMBL" id="FUWU01000049">
    <property type="protein sequence ID" value="SKA03953.1"/>
    <property type="molecule type" value="Genomic_DNA"/>
</dbReference>
<evidence type="ECO:0000256" key="16">
    <source>
        <dbReference type="ARBA" id="ARBA00038053"/>
    </source>
</evidence>
<dbReference type="GO" id="GO:0005886">
    <property type="term" value="C:plasma membrane"/>
    <property type="evidence" value="ECO:0007669"/>
    <property type="project" value="UniProtKB-SubCell"/>
</dbReference>
<feature type="transmembrane region" description="Helical" evidence="21">
    <location>
        <begin position="55"/>
        <end position="75"/>
    </location>
</feature>
<evidence type="ECO:0000256" key="6">
    <source>
        <dbReference type="ARBA" id="ARBA00022679"/>
    </source>
</evidence>
<reference evidence="23 25" key="3">
    <citation type="submission" date="2017-02" db="EMBL/GenBank/DDBJ databases">
        <authorList>
            <person name="Peterson S.W."/>
        </authorList>
    </citation>
    <scope>NUCLEOTIDE SEQUENCE [LARGE SCALE GENOMIC DNA]</scope>
    <source>
        <strain evidence="23 25">ATCC 43854</strain>
    </source>
</reference>
<evidence type="ECO:0000256" key="11">
    <source>
        <dbReference type="ARBA" id="ARBA00023136"/>
    </source>
</evidence>
<keyword evidence="4 23" id="KW-0132">Cell division</keyword>
<evidence type="ECO:0000256" key="13">
    <source>
        <dbReference type="ARBA" id="ARBA00023316"/>
    </source>
</evidence>
<comment type="subcellular location">
    <subcellularLocation>
        <location evidence="1">Cell membrane</location>
        <topology evidence="1">Multi-pass membrane protein</topology>
    </subcellularLocation>
</comment>
<organism evidence="22 24">
    <name type="scientific">Fibrobacter intestinalis</name>
    <dbReference type="NCBI Taxonomy" id="28122"/>
    <lineage>
        <taxon>Bacteria</taxon>
        <taxon>Pseudomonadati</taxon>
        <taxon>Fibrobacterota</taxon>
        <taxon>Fibrobacteria</taxon>
        <taxon>Fibrobacterales</taxon>
        <taxon>Fibrobacteraceae</taxon>
        <taxon>Fibrobacter</taxon>
    </lineage>
</organism>
<evidence type="ECO:0000256" key="10">
    <source>
        <dbReference type="ARBA" id="ARBA00022989"/>
    </source>
</evidence>
<evidence type="ECO:0000256" key="18">
    <source>
        <dbReference type="ARBA" id="ARBA00041418"/>
    </source>
</evidence>
<keyword evidence="12" id="KW-0131">Cell cycle</keyword>
<feature type="transmembrane region" description="Helical" evidence="21">
    <location>
        <begin position="340"/>
        <end position="361"/>
    </location>
</feature>
<dbReference type="GO" id="GO:0009252">
    <property type="term" value="P:peptidoglycan biosynthetic process"/>
    <property type="evidence" value="ECO:0007669"/>
    <property type="project" value="UniProtKB-KW"/>
</dbReference>
<keyword evidence="7 21" id="KW-0812">Transmembrane</keyword>
<dbReference type="GO" id="GO:0015648">
    <property type="term" value="F:lipid-linked peptidoglycan transporter activity"/>
    <property type="evidence" value="ECO:0007669"/>
    <property type="project" value="TreeGrafter"/>
</dbReference>
<name>A0A1M6X734_9BACT</name>
<dbReference type="GO" id="GO:0032153">
    <property type="term" value="C:cell division site"/>
    <property type="evidence" value="ECO:0007669"/>
    <property type="project" value="TreeGrafter"/>
</dbReference>
<evidence type="ECO:0000256" key="17">
    <source>
        <dbReference type="ARBA" id="ARBA00041185"/>
    </source>
</evidence>
<evidence type="ECO:0000256" key="5">
    <source>
        <dbReference type="ARBA" id="ARBA00022676"/>
    </source>
</evidence>
<evidence type="ECO:0000256" key="12">
    <source>
        <dbReference type="ARBA" id="ARBA00023306"/>
    </source>
</evidence>
<evidence type="ECO:0000313" key="25">
    <source>
        <dbReference type="Proteomes" id="UP000190449"/>
    </source>
</evidence>
<comment type="pathway">
    <text evidence="2">Cell wall biogenesis; peptidoglycan biosynthesis.</text>
</comment>
<evidence type="ECO:0000313" key="23">
    <source>
        <dbReference type="EMBL" id="SKA03953.1"/>
    </source>
</evidence>
<dbReference type="RefSeq" id="WP_073305555.1">
    <property type="nucleotide sequence ID" value="NZ_FRAW01000029.1"/>
</dbReference>
<dbReference type="Proteomes" id="UP000190449">
    <property type="component" value="Unassembled WGS sequence"/>
</dbReference>
<dbReference type="NCBIfam" id="TIGR02614">
    <property type="entry name" value="ftsW"/>
    <property type="match status" value="1"/>
</dbReference>
<gene>
    <name evidence="23" type="ORF">SAMN02745108_02313</name>
    <name evidence="22" type="ORF">SAMN05720469_12911</name>
</gene>
<evidence type="ECO:0000256" key="8">
    <source>
        <dbReference type="ARBA" id="ARBA00022960"/>
    </source>
</evidence>
<reference evidence="24" key="1">
    <citation type="submission" date="2016-11" db="EMBL/GenBank/DDBJ databases">
        <authorList>
            <person name="Varghese N."/>
            <person name="Submissions S."/>
        </authorList>
    </citation>
    <scope>NUCLEOTIDE SEQUENCE [LARGE SCALE GENOMIC DNA]</scope>
    <source>
        <strain evidence="24">UWOS</strain>
    </source>
</reference>
<keyword evidence="8" id="KW-0133">Cell shape</keyword>
<reference evidence="22" key="2">
    <citation type="submission" date="2016-11" db="EMBL/GenBank/DDBJ databases">
        <authorList>
            <person name="Jaros S."/>
            <person name="Januszkiewicz K."/>
            <person name="Wedrychowicz H."/>
        </authorList>
    </citation>
    <scope>NUCLEOTIDE SEQUENCE [LARGE SCALE GENOMIC DNA]</scope>
    <source>
        <strain evidence="22">UWOS</strain>
    </source>
</reference>
<dbReference type="GO" id="GO:0071555">
    <property type="term" value="P:cell wall organization"/>
    <property type="evidence" value="ECO:0007669"/>
    <property type="project" value="UniProtKB-KW"/>
</dbReference>
<evidence type="ECO:0000313" key="22">
    <source>
        <dbReference type="EMBL" id="SHL01659.1"/>
    </source>
</evidence>
<dbReference type="AlphaFoldDB" id="A0A1M6X734"/>
<dbReference type="InterPro" id="IPR013437">
    <property type="entry name" value="FtsW"/>
</dbReference>
<comment type="catalytic activity">
    <reaction evidence="20">
        <text>[GlcNAc-(1-&gt;4)-Mur2Ac(oyl-L-Ala-gamma-D-Glu-L-Lys-D-Ala-D-Ala)](n)-di-trans,octa-cis-undecaprenyl diphosphate + beta-D-GlcNAc-(1-&gt;4)-Mur2Ac(oyl-L-Ala-gamma-D-Glu-L-Lys-D-Ala-D-Ala)-di-trans,octa-cis-undecaprenyl diphosphate = [GlcNAc-(1-&gt;4)-Mur2Ac(oyl-L-Ala-gamma-D-Glu-L-Lys-D-Ala-D-Ala)](n+1)-di-trans,octa-cis-undecaprenyl diphosphate + di-trans,octa-cis-undecaprenyl diphosphate + H(+)</text>
        <dbReference type="Rhea" id="RHEA:23708"/>
        <dbReference type="Rhea" id="RHEA-COMP:9602"/>
        <dbReference type="Rhea" id="RHEA-COMP:9603"/>
        <dbReference type="ChEBI" id="CHEBI:15378"/>
        <dbReference type="ChEBI" id="CHEBI:58405"/>
        <dbReference type="ChEBI" id="CHEBI:60033"/>
        <dbReference type="ChEBI" id="CHEBI:78435"/>
        <dbReference type="EC" id="2.4.99.28"/>
    </reaction>
</comment>
<feature type="transmembrane region" description="Helical" evidence="21">
    <location>
        <begin position="15"/>
        <end position="34"/>
    </location>
</feature>
<dbReference type="Pfam" id="PF01098">
    <property type="entry name" value="FTSW_RODA_SPOVE"/>
    <property type="match status" value="1"/>
</dbReference>
<dbReference type="PANTHER" id="PTHR30474:SF2">
    <property type="entry name" value="PEPTIDOGLYCAN GLYCOSYLTRANSFERASE FTSW-RELATED"/>
    <property type="match status" value="1"/>
</dbReference>
<evidence type="ECO:0000256" key="19">
    <source>
        <dbReference type="ARBA" id="ARBA00044770"/>
    </source>
</evidence>
<evidence type="ECO:0000256" key="7">
    <source>
        <dbReference type="ARBA" id="ARBA00022692"/>
    </source>
</evidence>
<evidence type="ECO:0000256" key="3">
    <source>
        <dbReference type="ARBA" id="ARBA00022475"/>
    </source>
</evidence>
<keyword evidence="10 21" id="KW-1133">Transmembrane helix</keyword>
<evidence type="ECO:0000256" key="14">
    <source>
        <dbReference type="ARBA" id="ARBA00032370"/>
    </source>
</evidence>
<dbReference type="STRING" id="28122.SAMN02745108_02313"/>
<dbReference type="InterPro" id="IPR001182">
    <property type="entry name" value="FtsW/RodA"/>
</dbReference>
<proteinExistence type="inferred from homology"/>
<comment type="similarity">
    <text evidence="16">Belongs to the SEDS family. FtsW subfamily.</text>
</comment>
<dbReference type="EMBL" id="FRAW01000029">
    <property type="protein sequence ID" value="SHL01659.1"/>
    <property type="molecule type" value="Genomic_DNA"/>
</dbReference>
<keyword evidence="24" id="KW-1185">Reference proteome</keyword>
<keyword evidence="9" id="KW-0573">Peptidoglycan synthesis</keyword>
<dbReference type="GO" id="GO:0051301">
    <property type="term" value="P:cell division"/>
    <property type="evidence" value="ECO:0007669"/>
    <property type="project" value="UniProtKB-KW"/>
</dbReference>
<feature type="transmembrane region" description="Helical" evidence="21">
    <location>
        <begin position="144"/>
        <end position="161"/>
    </location>
</feature>